<comment type="caution">
    <text evidence="1">The sequence shown here is derived from an EMBL/GenBank/DDBJ whole genome shotgun (WGS) entry which is preliminary data.</text>
</comment>
<dbReference type="EMBL" id="SMJU01000013">
    <property type="protein sequence ID" value="TDB61798.1"/>
    <property type="molecule type" value="Genomic_DNA"/>
</dbReference>
<name>A0A4R4K3A3_9BACT</name>
<accession>A0A4R4K3A3</accession>
<dbReference type="OrthoDB" id="9800554at2"/>
<organism evidence="1 2">
    <name type="scientific">Arundinibacter roseus</name>
    <dbReference type="NCBI Taxonomy" id="2070510"/>
    <lineage>
        <taxon>Bacteria</taxon>
        <taxon>Pseudomonadati</taxon>
        <taxon>Bacteroidota</taxon>
        <taxon>Cytophagia</taxon>
        <taxon>Cytophagales</taxon>
        <taxon>Spirosomataceae</taxon>
        <taxon>Arundinibacter</taxon>
    </lineage>
</organism>
<dbReference type="Pfam" id="PF05402">
    <property type="entry name" value="PqqD"/>
    <property type="match status" value="1"/>
</dbReference>
<proteinExistence type="predicted"/>
<reference evidence="1 2" key="1">
    <citation type="submission" date="2019-02" db="EMBL/GenBank/DDBJ databases">
        <title>Arundinibacter roseus gen. nov., sp. nov., a new member of the family Cytophagaceae.</title>
        <authorList>
            <person name="Szuroczki S."/>
            <person name="Khayer B."/>
            <person name="Sproer C."/>
            <person name="Toumi M."/>
            <person name="Szabo A."/>
            <person name="Felfoldi T."/>
            <person name="Schumann P."/>
            <person name="Toth E."/>
        </authorList>
    </citation>
    <scope>NUCLEOTIDE SEQUENCE [LARGE SCALE GENOMIC DNA]</scope>
    <source>
        <strain evidence="1 2">DMA-k-7a</strain>
    </source>
</reference>
<dbReference type="RefSeq" id="WP_132120569.1">
    <property type="nucleotide sequence ID" value="NZ_SMJU01000013.1"/>
</dbReference>
<evidence type="ECO:0000313" key="2">
    <source>
        <dbReference type="Proteomes" id="UP000295706"/>
    </source>
</evidence>
<gene>
    <name evidence="1" type="ORF">EZE20_18810</name>
</gene>
<evidence type="ECO:0000313" key="1">
    <source>
        <dbReference type="EMBL" id="TDB61798.1"/>
    </source>
</evidence>
<dbReference type="Proteomes" id="UP000295706">
    <property type="component" value="Unassembled WGS sequence"/>
</dbReference>
<dbReference type="InterPro" id="IPR008792">
    <property type="entry name" value="PQQD"/>
</dbReference>
<dbReference type="AlphaFoldDB" id="A0A4R4K3A3"/>
<keyword evidence="2" id="KW-1185">Reference proteome</keyword>
<dbReference type="InterPro" id="IPR041881">
    <property type="entry name" value="PqqD_sf"/>
</dbReference>
<dbReference type="Gene3D" id="1.10.10.1150">
    <property type="entry name" value="Coenzyme PQQ synthesis protein D (PqqD)"/>
    <property type="match status" value="1"/>
</dbReference>
<protein>
    <submittedName>
        <fullName evidence="1">PqqD family protein</fullName>
    </submittedName>
</protein>
<sequence length="92" mass="10432">MMYQINPEKILYTQLGDEGVVYNLEKNEYLTLNETYFKILQGVEQGLTLDELVVALLAEYDVSEEQCHSEVEAALQEMEGMGYIYASPGQVS</sequence>